<accession>A0ACC1NBN2</accession>
<proteinExistence type="predicted"/>
<evidence type="ECO:0000313" key="2">
    <source>
        <dbReference type="Proteomes" id="UP001144978"/>
    </source>
</evidence>
<comment type="caution">
    <text evidence="1">The sequence shown here is derived from an EMBL/GenBank/DDBJ whole genome shotgun (WGS) entry which is preliminary data.</text>
</comment>
<dbReference type="Proteomes" id="UP001144978">
    <property type="component" value="Unassembled WGS sequence"/>
</dbReference>
<organism evidence="1 2">
    <name type="scientific">Trametes sanguinea</name>
    <dbReference type="NCBI Taxonomy" id="158606"/>
    <lineage>
        <taxon>Eukaryota</taxon>
        <taxon>Fungi</taxon>
        <taxon>Dikarya</taxon>
        <taxon>Basidiomycota</taxon>
        <taxon>Agaricomycotina</taxon>
        <taxon>Agaricomycetes</taxon>
        <taxon>Polyporales</taxon>
        <taxon>Polyporaceae</taxon>
        <taxon>Trametes</taxon>
    </lineage>
</organism>
<evidence type="ECO:0000313" key="1">
    <source>
        <dbReference type="EMBL" id="KAJ2975849.1"/>
    </source>
</evidence>
<protein>
    <submittedName>
        <fullName evidence="1">Uncharacterized protein</fullName>
    </submittedName>
</protein>
<reference evidence="1" key="1">
    <citation type="submission" date="2022-08" db="EMBL/GenBank/DDBJ databases">
        <title>Genome Sequence of Pycnoporus sanguineus.</title>
        <authorList>
            <person name="Buettner E."/>
        </authorList>
    </citation>
    <scope>NUCLEOTIDE SEQUENCE</scope>
    <source>
        <strain evidence="1">CG-C14</strain>
    </source>
</reference>
<keyword evidence="2" id="KW-1185">Reference proteome</keyword>
<sequence>MVPFEALAMSSGRNVQEFANVWQEEIQRSMAEQAKEGAKNRFTGTSCLPACEVSDAQHTFTLAKLACHRAHGVPVELACLLKELPIDPQLIHDLRG</sequence>
<gene>
    <name evidence="1" type="ORF">NUW54_g11663</name>
</gene>
<name>A0ACC1NBN2_9APHY</name>
<dbReference type="EMBL" id="JANSHE010004642">
    <property type="protein sequence ID" value="KAJ2975849.1"/>
    <property type="molecule type" value="Genomic_DNA"/>
</dbReference>